<sequence>MRALILVNVFFALILGAFLVLPITSNWAWLGLITAWCVGEGLLARDKNIKWWHFALLFGVLGALEVALIIYASAWQQY</sequence>
<comment type="caution">
    <text evidence="2">The sequence shown here is derived from an EMBL/GenBank/DDBJ whole genome shotgun (WGS) entry which is preliminary data.</text>
</comment>
<dbReference type="Proteomes" id="UP000281474">
    <property type="component" value="Unassembled WGS sequence"/>
</dbReference>
<dbReference type="AlphaFoldDB" id="A0A3L8PX65"/>
<dbReference type="OrthoDB" id="6228835at2"/>
<proteinExistence type="predicted"/>
<evidence type="ECO:0000313" key="2">
    <source>
        <dbReference type="EMBL" id="RLV59213.1"/>
    </source>
</evidence>
<feature type="transmembrane region" description="Helical" evidence="1">
    <location>
        <begin position="51"/>
        <end position="74"/>
    </location>
</feature>
<feature type="transmembrane region" description="Helical" evidence="1">
    <location>
        <begin position="5"/>
        <end position="21"/>
    </location>
</feature>
<accession>A0A3L8PX65</accession>
<name>A0A3L8PX65_9GAMM</name>
<keyword evidence="1" id="KW-0472">Membrane</keyword>
<gene>
    <name evidence="2" type="ORF">D5018_13440</name>
</gene>
<dbReference type="RefSeq" id="WP_121839512.1">
    <property type="nucleotide sequence ID" value="NZ_ML014790.1"/>
</dbReference>
<evidence type="ECO:0000256" key="1">
    <source>
        <dbReference type="SAM" id="Phobius"/>
    </source>
</evidence>
<protein>
    <submittedName>
        <fullName evidence="2">Uncharacterized protein</fullName>
    </submittedName>
</protein>
<reference evidence="2 3" key="1">
    <citation type="submission" date="2018-09" db="EMBL/GenBank/DDBJ databases">
        <title>Phylogeny of the Shewanellaceae, and recommendation for two new genera, Pseudoshewanella and Parashewanella.</title>
        <authorList>
            <person name="Wang G."/>
        </authorList>
    </citation>
    <scope>NUCLEOTIDE SEQUENCE [LARGE SCALE GENOMIC DNA]</scope>
    <source>
        <strain evidence="2 3">C51</strain>
    </source>
</reference>
<keyword evidence="3" id="KW-1185">Reference proteome</keyword>
<evidence type="ECO:0000313" key="3">
    <source>
        <dbReference type="Proteomes" id="UP000281474"/>
    </source>
</evidence>
<organism evidence="2 3">
    <name type="scientific">Parashewanella curva</name>
    <dbReference type="NCBI Taxonomy" id="2338552"/>
    <lineage>
        <taxon>Bacteria</taxon>
        <taxon>Pseudomonadati</taxon>
        <taxon>Pseudomonadota</taxon>
        <taxon>Gammaproteobacteria</taxon>
        <taxon>Alteromonadales</taxon>
        <taxon>Shewanellaceae</taxon>
        <taxon>Parashewanella</taxon>
    </lineage>
</organism>
<keyword evidence="1" id="KW-1133">Transmembrane helix</keyword>
<dbReference type="EMBL" id="QZEI01000041">
    <property type="protein sequence ID" value="RLV59213.1"/>
    <property type="molecule type" value="Genomic_DNA"/>
</dbReference>
<keyword evidence="1" id="KW-0812">Transmembrane</keyword>